<comment type="caution">
    <text evidence="1">The sequence shown here is derived from an EMBL/GenBank/DDBJ whole genome shotgun (WGS) entry which is preliminary data.</text>
</comment>
<evidence type="ECO:0000313" key="2">
    <source>
        <dbReference type="Proteomes" id="UP000324222"/>
    </source>
</evidence>
<name>A0A5B7EUC1_PORTR</name>
<gene>
    <name evidence="1" type="ORF">E2C01_032027</name>
</gene>
<dbReference type="AlphaFoldDB" id="A0A5B7EUC1"/>
<dbReference type="Proteomes" id="UP000324222">
    <property type="component" value="Unassembled WGS sequence"/>
</dbReference>
<organism evidence="1 2">
    <name type="scientific">Portunus trituberculatus</name>
    <name type="common">Swimming crab</name>
    <name type="synonym">Neptunus trituberculatus</name>
    <dbReference type="NCBI Taxonomy" id="210409"/>
    <lineage>
        <taxon>Eukaryota</taxon>
        <taxon>Metazoa</taxon>
        <taxon>Ecdysozoa</taxon>
        <taxon>Arthropoda</taxon>
        <taxon>Crustacea</taxon>
        <taxon>Multicrustacea</taxon>
        <taxon>Malacostraca</taxon>
        <taxon>Eumalacostraca</taxon>
        <taxon>Eucarida</taxon>
        <taxon>Decapoda</taxon>
        <taxon>Pleocyemata</taxon>
        <taxon>Brachyura</taxon>
        <taxon>Eubrachyura</taxon>
        <taxon>Portunoidea</taxon>
        <taxon>Portunidae</taxon>
        <taxon>Portuninae</taxon>
        <taxon>Portunus</taxon>
    </lineage>
</organism>
<evidence type="ECO:0000313" key="1">
    <source>
        <dbReference type="EMBL" id="MPC38520.1"/>
    </source>
</evidence>
<sequence length="82" mass="9419">MGLCPMNPRFSIEAMEPTSTWHFPGGRSRGFRTLAPLRGFALRFQPYSFQKLAFRASPQYSSVFPNIDSKNARSQDNFKSRQ</sequence>
<accession>A0A5B7EUC1</accession>
<protein>
    <submittedName>
        <fullName evidence="1">Uncharacterized protein</fullName>
    </submittedName>
</protein>
<reference evidence="1 2" key="1">
    <citation type="submission" date="2019-05" db="EMBL/GenBank/DDBJ databases">
        <title>Another draft genome of Portunus trituberculatus and its Hox gene families provides insights of decapod evolution.</title>
        <authorList>
            <person name="Jeong J.-H."/>
            <person name="Song I."/>
            <person name="Kim S."/>
            <person name="Choi T."/>
            <person name="Kim D."/>
            <person name="Ryu S."/>
            <person name="Kim W."/>
        </authorList>
    </citation>
    <scope>NUCLEOTIDE SEQUENCE [LARGE SCALE GENOMIC DNA]</scope>
    <source>
        <tissue evidence="1">Muscle</tissue>
    </source>
</reference>
<dbReference type="EMBL" id="VSRR010004087">
    <property type="protein sequence ID" value="MPC38520.1"/>
    <property type="molecule type" value="Genomic_DNA"/>
</dbReference>
<keyword evidence="2" id="KW-1185">Reference proteome</keyword>
<proteinExistence type="predicted"/>